<gene>
    <name evidence="3" type="ORF">CU669_04475</name>
</gene>
<protein>
    <submittedName>
        <fullName evidence="3">Uncharacterized protein</fullName>
    </submittedName>
</protein>
<evidence type="ECO:0000313" key="4">
    <source>
        <dbReference type="Proteomes" id="UP000251075"/>
    </source>
</evidence>
<evidence type="ECO:0000256" key="2">
    <source>
        <dbReference type="SAM" id="Phobius"/>
    </source>
</evidence>
<evidence type="ECO:0000313" key="3">
    <source>
        <dbReference type="EMBL" id="RAU23390.1"/>
    </source>
</evidence>
<evidence type="ECO:0000256" key="1">
    <source>
        <dbReference type="SAM" id="MobiDB-lite"/>
    </source>
</evidence>
<feature type="region of interest" description="Disordered" evidence="1">
    <location>
        <begin position="719"/>
        <end position="748"/>
    </location>
</feature>
<feature type="region of interest" description="Disordered" evidence="1">
    <location>
        <begin position="406"/>
        <end position="429"/>
    </location>
</feature>
<dbReference type="AlphaFoldDB" id="A0A364P2A8"/>
<keyword evidence="2" id="KW-0812">Transmembrane</keyword>
<feature type="region of interest" description="Disordered" evidence="1">
    <location>
        <begin position="482"/>
        <end position="510"/>
    </location>
</feature>
<keyword evidence="2" id="KW-1133">Transmembrane helix</keyword>
<dbReference type="PANTHER" id="PTHR48125">
    <property type="entry name" value="LP07818P1"/>
    <property type="match status" value="1"/>
</dbReference>
<feature type="compositionally biased region" description="Pro residues" evidence="1">
    <location>
        <begin position="420"/>
        <end position="429"/>
    </location>
</feature>
<dbReference type="Proteomes" id="UP000251075">
    <property type="component" value="Unassembled WGS sequence"/>
</dbReference>
<accession>A0A364P2A8</accession>
<dbReference type="EMBL" id="PGTO01000002">
    <property type="protein sequence ID" value="RAU23390.1"/>
    <property type="molecule type" value="Genomic_DNA"/>
</dbReference>
<name>A0A364P2A8_9PROT</name>
<organism evidence="3 4">
    <name type="scientific">Paramagnetospirillum kuznetsovii</name>
    <dbReference type="NCBI Taxonomy" id="2053833"/>
    <lineage>
        <taxon>Bacteria</taxon>
        <taxon>Pseudomonadati</taxon>
        <taxon>Pseudomonadota</taxon>
        <taxon>Alphaproteobacteria</taxon>
        <taxon>Rhodospirillales</taxon>
        <taxon>Magnetospirillaceae</taxon>
        <taxon>Paramagnetospirillum</taxon>
    </lineage>
</organism>
<sequence>MDAAMAHARRMNVRADGKAKATPHPEGIRDAVRPSGLAALIWAPIIVIVVPVAAVASGVLTLFVRAFVVVADGLALGVAHGRRAWLGLKGRVAHLVKPIFTFEPASTVRDRPSDARFLAEQAKPAIHPGPTPATPEAVALVRRAIAETEEKGDNTLPEDINLLAELLSDPLPRSDFQVSDMVRDCFAAFGNSGIRSRALLAVALHLSRHFARPSRLPLATTRAWRMLDSATFEEEIAAQLSTIGRFILDWQKSQQTFLVLEHAEIEMIEIMFESLHPGRHPKEMAEVLNFKVLSNRRQGLLRRMPHRLRKAVLDAGGRGPEAVAYVTAAQAFLNEVASGRQYQPIIDAATAALEEIGKTAEKVLPPAQPALPAPPGAAAPADGQALARITPVKMPASELAERAIKEATAQQSPARMPTPATAPAPAPAPALAPALAPAAAAAPQAPAARIVPTTALPPQLPQRPQAPQSSEHVAPASLPRVGGRLAAAGGPQFSAQPKPHRESERFGVASSRITLPSVATTAKPLPPGERPALPTVAMGPMPILAGMGMLAQQISASPSAPKAPAPVSGRITIPAPGAAPVAAAIAPAAAPQASVGGTIGAATGRIEPPSRPASVTDLTVVPQKKRPPITQAVKRQSVMKVLRGESASAVAAGLGIRVSKLDEWVDAFILAGAGALSSAKPKRIRKIEALAEPLSAEVLRAKLAEVLATAQMIERAMEAQLPPRRPILLPPPDHGDGRPVRKGPRNKG</sequence>
<dbReference type="PANTHER" id="PTHR48125:SF10">
    <property type="entry name" value="OS12G0136300 PROTEIN"/>
    <property type="match status" value="1"/>
</dbReference>
<feature type="transmembrane region" description="Helical" evidence="2">
    <location>
        <begin position="37"/>
        <end position="56"/>
    </location>
</feature>
<keyword evidence="2" id="KW-0472">Membrane</keyword>
<comment type="caution">
    <text evidence="3">The sequence shown here is derived from an EMBL/GenBank/DDBJ whole genome shotgun (WGS) entry which is preliminary data.</text>
</comment>
<keyword evidence="4" id="KW-1185">Reference proteome</keyword>
<feature type="compositionally biased region" description="Pro residues" evidence="1">
    <location>
        <begin position="723"/>
        <end position="732"/>
    </location>
</feature>
<proteinExistence type="predicted"/>
<reference evidence="3 4" key="1">
    <citation type="submission" date="2017-11" db="EMBL/GenBank/DDBJ databases">
        <title>Draft genome sequence of magnetotactic bacterium Magnetospirillum kuznetsovii LBB-42.</title>
        <authorList>
            <person name="Grouzdev D.S."/>
            <person name="Rysina M.S."/>
            <person name="Baslerov R.V."/>
            <person name="Koziaeva V."/>
        </authorList>
    </citation>
    <scope>NUCLEOTIDE SEQUENCE [LARGE SCALE GENOMIC DNA]</scope>
    <source>
        <strain evidence="3 4">LBB-42</strain>
    </source>
</reference>